<proteinExistence type="predicted"/>
<organism evidence="1 2">
    <name type="scientific">Argiope bruennichi</name>
    <name type="common">Wasp spider</name>
    <name type="synonym">Aranea bruennichi</name>
    <dbReference type="NCBI Taxonomy" id="94029"/>
    <lineage>
        <taxon>Eukaryota</taxon>
        <taxon>Metazoa</taxon>
        <taxon>Ecdysozoa</taxon>
        <taxon>Arthropoda</taxon>
        <taxon>Chelicerata</taxon>
        <taxon>Arachnida</taxon>
        <taxon>Araneae</taxon>
        <taxon>Araneomorphae</taxon>
        <taxon>Entelegynae</taxon>
        <taxon>Araneoidea</taxon>
        <taxon>Araneidae</taxon>
        <taxon>Argiope</taxon>
    </lineage>
</organism>
<keyword evidence="2" id="KW-1185">Reference proteome</keyword>
<evidence type="ECO:0000313" key="2">
    <source>
        <dbReference type="Proteomes" id="UP000807504"/>
    </source>
</evidence>
<dbReference type="AlphaFoldDB" id="A0A8T0EDR5"/>
<dbReference type="SUPFAM" id="SSF49599">
    <property type="entry name" value="TRAF domain-like"/>
    <property type="match status" value="1"/>
</dbReference>
<accession>A0A8T0EDR5</accession>
<dbReference type="EMBL" id="JABXBU010002228">
    <property type="protein sequence ID" value="KAF8770790.1"/>
    <property type="molecule type" value="Genomic_DNA"/>
</dbReference>
<protein>
    <recommendedName>
        <fullName evidence="3">MATH domain-containing protein</fullName>
    </recommendedName>
</protein>
<dbReference type="Proteomes" id="UP000807504">
    <property type="component" value="Unassembled WGS sequence"/>
</dbReference>
<comment type="caution">
    <text evidence="1">The sequence shown here is derived from an EMBL/GenBank/DDBJ whole genome shotgun (WGS) entry which is preliminary data.</text>
</comment>
<name>A0A8T0EDR5_ARGBR</name>
<evidence type="ECO:0008006" key="3">
    <source>
        <dbReference type="Google" id="ProtNLM"/>
    </source>
</evidence>
<reference evidence="1" key="1">
    <citation type="journal article" date="2020" name="bioRxiv">
        <title>Chromosome-level reference genome of the European wasp spider Argiope bruennichi: a resource for studies on range expansion and evolutionary adaptation.</title>
        <authorList>
            <person name="Sheffer M.M."/>
            <person name="Hoppe A."/>
            <person name="Krehenwinkel H."/>
            <person name="Uhl G."/>
            <person name="Kuss A.W."/>
            <person name="Jensen L."/>
            <person name="Jensen C."/>
            <person name="Gillespie R.G."/>
            <person name="Hoff K.J."/>
            <person name="Prost S."/>
        </authorList>
    </citation>
    <scope>NUCLEOTIDE SEQUENCE</scope>
</reference>
<gene>
    <name evidence="1" type="ORF">HNY73_018279</name>
</gene>
<evidence type="ECO:0000313" key="1">
    <source>
        <dbReference type="EMBL" id="KAF8770790.1"/>
    </source>
</evidence>
<reference evidence="1" key="2">
    <citation type="submission" date="2020-06" db="EMBL/GenBank/DDBJ databases">
        <authorList>
            <person name="Sheffer M."/>
        </authorList>
    </citation>
    <scope>NUCLEOTIDE SEQUENCE</scope>
</reference>
<sequence length="156" mass="18530">MDFLARKQYEEDYIDFCLFREEDSYPHDIEIEFQLSILDGKGRSLLSLNKIKNLFERHEKFKDSMPMARCGFLRNTREYLAQDALTVSIRMWRTDTELEESSLLFARTRIQVERKAFIWSIENFSTFHKDEKRAISLQPTSNNLPNLLLSVLALKI</sequence>